<dbReference type="EMBL" id="UINC01228165">
    <property type="protein sequence ID" value="SVE59365.1"/>
    <property type="molecule type" value="Genomic_DNA"/>
</dbReference>
<name>A0A383ET24_9ZZZZ</name>
<feature type="non-terminal residue" evidence="1">
    <location>
        <position position="32"/>
    </location>
</feature>
<dbReference type="AlphaFoldDB" id="A0A383ET24"/>
<gene>
    <name evidence="1" type="ORF">METZ01_LOCUS512219</name>
</gene>
<evidence type="ECO:0000313" key="1">
    <source>
        <dbReference type="EMBL" id="SVE59365.1"/>
    </source>
</evidence>
<sequence>VNSAICDLLDIEFPLIAFSHCRDVVVEVSKAG</sequence>
<proteinExistence type="predicted"/>
<accession>A0A383ET24</accession>
<feature type="non-terminal residue" evidence="1">
    <location>
        <position position="1"/>
    </location>
</feature>
<reference evidence="1" key="1">
    <citation type="submission" date="2018-05" db="EMBL/GenBank/DDBJ databases">
        <authorList>
            <person name="Lanie J.A."/>
            <person name="Ng W.-L."/>
            <person name="Kazmierczak K.M."/>
            <person name="Andrzejewski T.M."/>
            <person name="Davidsen T.M."/>
            <person name="Wayne K.J."/>
            <person name="Tettelin H."/>
            <person name="Glass J.I."/>
            <person name="Rusch D."/>
            <person name="Podicherti R."/>
            <person name="Tsui H.-C.T."/>
            <person name="Winkler M.E."/>
        </authorList>
    </citation>
    <scope>NUCLEOTIDE SEQUENCE</scope>
</reference>
<protein>
    <submittedName>
        <fullName evidence="1">Uncharacterized protein</fullName>
    </submittedName>
</protein>
<organism evidence="1">
    <name type="scientific">marine metagenome</name>
    <dbReference type="NCBI Taxonomy" id="408172"/>
    <lineage>
        <taxon>unclassified sequences</taxon>
        <taxon>metagenomes</taxon>
        <taxon>ecological metagenomes</taxon>
    </lineage>
</organism>